<dbReference type="InterPro" id="IPR039261">
    <property type="entry name" value="FNR_nucleotide-bd"/>
</dbReference>
<dbReference type="Proteomes" id="UP000466024">
    <property type="component" value="Unassembled WGS sequence"/>
</dbReference>
<dbReference type="RefSeq" id="WP_149436716.1">
    <property type="nucleotide sequence ID" value="NZ_VTPX01000012.1"/>
</dbReference>
<comment type="caution">
    <text evidence="3">The sequence shown here is derived from an EMBL/GenBank/DDBJ whole genome shotgun (WGS) entry which is preliminary data.</text>
</comment>
<dbReference type="Gene3D" id="2.40.30.10">
    <property type="entry name" value="Translation factors"/>
    <property type="match status" value="1"/>
</dbReference>
<dbReference type="Gene3D" id="3.40.50.80">
    <property type="entry name" value="Nucleotide-binding domain of ferredoxin-NADP reductase (FNR) module"/>
    <property type="match status" value="1"/>
</dbReference>
<dbReference type="InterPro" id="IPR007037">
    <property type="entry name" value="SIP_rossman_dom"/>
</dbReference>
<accession>A0A640WD51</accession>
<reference evidence="3 4" key="1">
    <citation type="submission" date="2019-08" db="EMBL/GenBank/DDBJ databases">
        <title>Bioinformatics analysis of the strain L3 and L5.</title>
        <authorList>
            <person name="Li X."/>
        </authorList>
    </citation>
    <scope>NUCLEOTIDE SEQUENCE [LARGE SCALE GENOMIC DNA]</scope>
    <source>
        <strain evidence="3 4">L3</strain>
    </source>
</reference>
<dbReference type="AlphaFoldDB" id="A0A640WD51"/>
<dbReference type="PANTHER" id="PTHR30157">
    <property type="entry name" value="FERRIC REDUCTASE, NADPH-DEPENDENT"/>
    <property type="match status" value="1"/>
</dbReference>
<feature type="domain" description="FAD-binding FR-type" evidence="2">
    <location>
        <begin position="4"/>
        <end position="114"/>
    </location>
</feature>
<evidence type="ECO:0000259" key="2">
    <source>
        <dbReference type="PROSITE" id="PS51384"/>
    </source>
</evidence>
<organism evidence="3 4">
    <name type="scientific">Salinicola corii</name>
    <dbReference type="NCBI Taxonomy" id="2606937"/>
    <lineage>
        <taxon>Bacteria</taxon>
        <taxon>Pseudomonadati</taxon>
        <taxon>Pseudomonadota</taxon>
        <taxon>Gammaproteobacteria</taxon>
        <taxon>Oceanospirillales</taxon>
        <taxon>Halomonadaceae</taxon>
        <taxon>Salinicola</taxon>
    </lineage>
</organism>
<evidence type="ECO:0000256" key="1">
    <source>
        <dbReference type="ARBA" id="ARBA00035644"/>
    </source>
</evidence>
<dbReference type="InterPro" id="IPR017927">
    <property type="entry name" value="FAD-bd_FR_type"/>
</dbReference>
<dbReference type="InterPro" id="IPR039374">
    <property type="entry name" value="SIP_fam"/>
</dbReference>
<dbReference type="Pfam" id="PF08021">
    <property type="entry name" value="FAD_binding_9"/>
    <property type="match status" value="1"/>
</dbReference>
<dbReference type="PANTHER" id="PTHR30157:SF0">
    <property type="entry name" value="NADPH-DEPENDENT FERRIC-CHELATE REDUCTASE"/>
    <property type="match status" value="1"/>
</dbReference>
<comment type="similarity">
    <text evidence="1">Belongs to the SIP oxidoreductase family.</text>
</comment>
<dbReference type="CDD" id="cd06193">
    <property type="entry name" value="siderophore_interacting"/>
    <property type="match status" value="1"/>
</dbReference>
<protein>
    <submittedName>
        <fullName evidence="3">Siderophore-interacting protein</fullName>
    </submittedName>
</protein>
<name>A0A640WD51_9GAMM</name>
<dbReference type="EMBL" id="VTPX01000012">
    <property type="protein sequence ID" value="KAA0016270.1"/>
    <property type="molecule type" value="Genomic_DNA"/>
</dbReference>
<dbReference type="GO" id="GO:0016491">
    <property type="term" value="F:oxidoreductase activity"/>
    <property type="evidence" value="ECO:0007669"/>
    <property type="project" value="InterPro"/>
</dbReference>
<dbReference type="InterPro" id="IPR017938">
    <property type="entry name" value="Riboflavin_synthase-like_b-brl"/>
</dbReference>
<sequence>MPKPAPRPYTVLNRQLVTPHMLRLTFGGEGMAEFPDDQESAYIKLIVPAQDEAATSKGAPGTMRTYTVRHQRPDQIDVDVVLHEDGGPAATWAAAAQPGDTILIGGPGPVKRLPAAADWYLLVGDMTSLPAIGANLERLPPDASGYAIIEVTSEADIQWFDLPDGMRINWLINPHPGSDSDRLVDALREFDWLPGAPGIWVACEFAAMRKLRRHLIDDRGVDKRAMYISSYWKLGTSEDGHRIVKREDADSEEAGSA</sequence>
<dbReference type="InterPro" id="IPR013113">
    <property type="entry name" value="SIP_FAD-bd"/>
</dbReference>
<dbReference type="PROSITE" id="PS51384">
    <property type="entry name" value="FAD_FR"/>
    <property type="match status" value="1"/>
</dbReference>
<evidence type="ECO:0000313" key="3">
    <source>
        <dbReference type="EMBL" id="KAA0016270.1"/>
    </source>
</evidence>
<dbReference type="SUPFAM" id="SSF63380">
    <property type="entry name" value="Riboflavin synthase domain-like"/>
    <property type="match status" value="1"/>
</dbReference>
<gene>
    <name evidence="3" type="ORF">F0A16_17695</name>
</gene>
<proteinExistence type="inferred from homology"/>
<dbReference type="Pfam" id="PF04954">
    <property type="entry name" value="SIP"/>
    <property type="match status" value="1"/>
</dbReference>
<evidence type="ECO:0000313" key="4">
    <source>
        <dbReference type="Proteomes" id="UP000466024"/>
    </source>
</evidence>
<keyword evidence="4" id="KW-1185">Reference proteome</keyword>